<evidence type="ECO:0000259" key="8">
    <source>
        <dbReference type="PROSITE" id="PS51160"/>
    </source>
</evidence>
<evidence type="ECO:0000256" key="7">
    <source>
        <dbReference type="SAM" id="MobiDB-lite"/>
    </source>
</evidence>
<name>A0ABP7EWA2_9STAP</name>
<dbReference type="PANTHER" id="PTHR47268:SF4">
    <property type="entry name" value="ACYLPHOSPHATASE"/>
    <property type="match status" value="1"/>
</dbReference>
<evidence type="ECO:0000256" key="3">
    <source>
        <dbReference type="ARBA" id="ARBA00015991"/>
    </source>
</evidence>
<comment type="catalytic activity">
    <reaction evidence="4 5">
        <text>an acyl phosphate + H2O = a carboxylate + phosphate + H(+)</text>
        <dbReference type="Rhea" id="RHEA:14965"/>
        <dbReference type="ChEBI" id="CHEBI:15377"/>
        <dbReference type="ChEBI" id="CHEBI:15378"/>
        <dbReference type="ChEBI" id="CHEBI:29067"/>
        <dbReference type="ChEBI" id="CHEBI:43474"/>
        <dbReference type="ChEBI" id="CHEBI:59918"/>
        <dbReference type="EC" id="3.6.1.7"/>
    </reaction>
</comment>
<dbReference type="EC" id="3.6.1.7" evidence="2 5"/>
<gene>
    <name evidence="9" type="ORF">GCM10022378_15080</name>
</gene>
<dbReference type="Pfam" id="PF00708">
    <property type="entry name" value="Acylphosphatase"/>
    <property type="match status" value="1"/>
</dbReference>
<dbReference type="InterPro" id="IPR020456">
    <property type="entry name" value="Acylphosphatase"/>
</dbReference>
<dbReference type="Proteomes" id="UP001500920">
    <property type="component" value="Unassembled WGS sequence"/>
</dbReference>
<evidence type="ECO:0000256" key="4">
    <source>
        <dbReference type="ARBA" id="ARBA00047645"/>
    </source>
</evidence>
<dbReference type="EMBL" id="BAABCK010000023">
    <property type="protein sequence ID" value="GAA3726206.1"/>
    <property type="molecule type" value="Genomic_DNA"/>
</dbReference>
<dbReference type="InterPro" id="IPR036046">
    <property type="entry name" value="Acylphosphatase-like_dom_sf"/>
</dbReference>
<evidence type="ECO:0000256" key="2">
    <source>
        <dbReference type="ARBA" id="ARBA00012150"/>
    </source>
</evidence>
<dbReference type="PROSITE" id="PS00150">
    <property type="entry name" value="ACYLPHOSPHATASE_1"/>
    <property type="match status" value="1"/>
</dbReference>
<keyword evidence="10" id="KW-1185">Reference proteome</keyword>
<dbReference type="PROSITE" id="PS51160">
    <property type="entry name" value="ACYLPHOSPHATASE_3"/>
    <property type="match status" value="1"/>
</dbReference>
<evidence type="ECO:0000256" key="1">
    <source>
        <dbReference type="ARBA" id="ARBA00005614"/>
    </source>
</evidence>
<organism evidence="9 10">
    <name type="scientific">Salinicoccus jeotgali</name>
    <dbReference type="NCBI Taxonomy" id="381634"/>
    <lineage>
        <taxon>Bacteria</taxon>
        <taxon>Bacillati</taxon>
        <taxon>Bacillota</taxon>
        <taxon>Bacilli</taxon>
        <taxon>Bacillales</taxon>
        <taxon>Staphylococcaceae</taxon>
        <taxon>Salinicoccus</taxon>
    </lineage>
</organism>
<dbReference type="PANTHER" id="PTHR47268">
    <property type="entry name" value="ACYLPHOSPHATASE"/>
    <property type="match status" value="1"/>
</dbReference>
<evidence type="ECO:0000313" key="10">
    <source>
        <dbReference type="Proteomes" id="UP001500920"/>
    </source>
</evidence>
<feature type="active site" evidence="5">
    <location>
        <position position="18"/>
    </location>
</feature>
<sequence>METRMIIVIGKVQGVGFRYSTKRIADRFGITGYAANVRDYVEIYASGKKDDLDEFTEEIIKGASPASQVDDHSIKKMPYDSSYSNFSTK</sequence>
<comment type="caution">
    <text evidence="9">The sequence shown here is derived from an EMBL/GenBank/DDBJ whole genome shotgun (WGS) entry which is preliminary data.</text>
</comment>
<feature type="region of interest" description="Disordered" evidence="7">
    <location>
        <begin position="65"/>
        <end position="89"/>
    </location>
</feature>
<evidence type="ECO:0000256" key="6">
    <source>
        <dbReference type="RuleBase" id="RU004168"/>
    </source>
</evidence>
<feature type="active site" evidence="5">
    <location>
        <position position="36"/>
    </location>
</feature>
<protein>
    <recommendedName>
        <fullName evidence="3 5">acylphosphatase</fullName>
        <ecNumber evidence="2 5">3.6.1.7</ecNumber>
    </recommendedName>
</protein>
<dbReference type="InterPro" id="IPR017968">
    <property type="entry name" value="Acylphosphatase_CS"/>
</dbReference>
<dbReference type="InterPro" id="IPR001792">
    <property type="entry name" value="Acylphosphatase-like_dom"/>
</dbReference>
<accession>A0ABP7EWA2</accession>
<evidence type="ECO:0000256" key="5">
    <source>
        <dbReference type="PROSITE-ProRule" id="PRU00520"/>
    </source>
</evidence>
<feature type="domain" description="Acylphosphatase-like" evidence="8">
    <location>
        <begin position="3"/>
        <end position="89"/>
    </location>
</feature>
<dbReference type="Gene3D" id="3.30.70.100">
    <property type="match status" value="1"/>
</dbReference>
<proteinExistence type="inferred from homology"/>
<reference evidence="10" key="1">
    <citation type="journal article" date="2019" name="Int. J. Syst. Evol. Microbiol.">
        <title>The Global Catalogue of Microorganisms (GCM) 10K type strain sequencing project: providing services to taxonomists for standard genome sequencing and annotation.</title>
        <authorList>
            <consortium name="The Broad Institute Genomics Platform"/>
            <consortium name="The Broad Institute Genome Sequencing Center for Infectious Disease"/>
            <person name="Wu L."/>
            <person name="Ma J."/>
        </authorList>
    </citation>
    <scope>NUCLEOTIDE SEQUENCE [LARGE SCALE GENOMIC DNA]</scope>
    <source>
        <strain evidence="10">JCM 16981</strain>
    </source>
</reference>
<feature type="compositionally biased region" description="Basic and acidic residues" evidence="7">
    <location>
        <begin position="69"/>
        <end position="78"/>
    </location>
</feature>
<comment type="similarity">
    <text evidence="1 6">Belongs to the acylphosphatase family.</text>
</comment>
<dbReference type="SUPFAM" id="SSF54975">
    <property type="entry name" value="Acylphosphatase/BLUF domain-like"/>
    <property type="match status" value="1"/>
</dbReference>
<keyword evidence="5" id="KW-0378">Hydrolase</keyword>
<evidence type="ECO:0000313" key="9">
    <source>
        <dbReference type="EMBL" id="GAA3726206.1"/>
    </source>
</evidence>